<evidence type="ECO:0000313" key="1">
    <source>
        <dbReference type="EMBL" id="MCI4387961.1"/>
    </source>
</evidence>
<proteinExistence type="predicted"/>
<dbReference type="EMBL" id="CM040470">
    <property type="protein sequence ID" value="MCI4387961.1"/>
    <property type="molecule type" value="Genomic_DNA"/>
</dbReference>
<comment type="caution">
    <text evidence="1">The sequence shown here is derived from an EMBL/GenBank/DDBJ whole genome shotgun (WGS) entry which is preliminary data.</text>
</comment>
<name>A0ACC5XA17_PANGG</name>
<reference evidence="1 2" key="1">
    <citation type="journal article" date="2022" name="bioRxiv">
        <title>An ancient truncated duplication of the anti-Mullerian hormone receptor type 2 gene is a potential conserved master sex determinant in the Pangasiidae catfish family.</title>
        <authorList>
            <person name="Wen M."/>
            <person name="Pan Q."/>
            <person name="Jouanno E."/>
            <person name="Montfort J."/>
            <person name="Zahm M."/>
            <person name="Cabau C."/>
            <person name="Klopp C."/>
            <person name="Iampietro C."/>
            <person name="Roques C."/>
            <person name="Bouchez O."/>
            <person name="Castinel A."/>
            <person name="Donnadieu C."/>
            <person name="Parrinello H."/>
            <person name="Poncet C."/>
            <person name="Belmonte E."/>
            <person name="Gautier V."/>
            <person name="Avarre J.-C."/>
            <person name="Dugue R."/>
            <person name="Gustiano R."/>
            <person name="Ha T.T.T."/>
            <person name="Campet M."/>
            <person name="Sriphairoj K."/>
            <person name="Ribolli J."/>
            <person name="de Almeida F.L."/>
            <person name="Desvignes T."/>
            <person name="Postlethwait J.H."/>
            <person name="Bucao C.F."/>
            <person name="Robinson-Rechavi M."/>
            <person name="Bobe J."/>
            <person name="Herpin A."/>
            <person name="Guiguen Y."/>
        </authorList>
    </citation>
    <scope>NUCLEOTIDE SEQUENCE [LARGE SCALE GENOMIC DNA]</scope>
    <source>
        <strain evidence="1">YG-Dec2019</strain>
    </source>
</reference>
<gene>
    <name evidence="1" type="ORF">PGIGA_G00079980</name>
</gene>
<sequence length="125" mass="14034">MKWTQVSYIVLQSPRGVDSYSVHHLGEVDFILEKNARKEKQMSSWRTLGCVKPLDLDGELVKNNTVEVPLPSGLELQRETAAGPRGRGTSETTEFQREDSVPVIGVWFLPEGRRHDPSEASDTLN</sequence>
<accession>A0ACC5XA17</accession>
<evidence type="ECO:0000313" key="2">
    <source>
        <dbReference type="Proteomes" id="UP000829447"/>
    </source>
</evidence>
<dbReference type="Proteomes" id="UP000829447">
    <property type="component" value="Linkage Group LG17"/>
</dbReference>
<organism evidence="1 2">
    <name type="scientific">Pangasianodon gigas</name>
    <name type="common">Mekong giant catfish</name>
    <name type="synonym">Pangasius gigas</name>
    <dbReference type="NCBI Taxonomy" id="30993"/>
    <lineage>
        <taxon>Eukaryota</taxon>
        <taxon>Metazoa</taxon>
        <taxon>Chordata</taxon>
        <taxon>Craniata</taxon>
        <taxon>Vertebrata</taxon>
        <taxon>Euteleostomi</taxon>
        <taxon>Actinopterygii</taxon>
        <taxon>Neopterygii</taxon>
        <taxon>Teleostei</taxon>
        <taxon>Ostariophysi</taxon>
        <taxon>Siluriformes</taxon>
        <taxon>Pangasiidae</taxon>
        <taxon>Pangasianodon</taxon>
    </lineage>
</organism>
<keyword evidence="2" id="KW-1185">Reference proteome</keyword>
<protein>
    <submittedName>
        <fullName evidence="1">Uncharacterized protein</fullName>
    </submittedName>
</protein>